<keyword evidence="3" id="KW-0812">Transmembrane</keyword>
<name>A0A848B7V3_9FIRM</name>
<dbReference type="NCBIfam" id="TIGR04409">
    <property type="entry name" value="LptC_YrbK"/>
    <property type="match status" value="1"/>
</dbReference>
<proteinExistence type="predicted"/>
<dbReference type="Proteomes" id="UP000543804">
    <property type="component" value="Unassembled WGS sequence"/>
</dbReference>
<dbReference type="GO" id="GO:0017089">
    <property type="term" value="F:glycolipid transfer activity"/>
    <property type="evidence" value="ECO:0007669"/>
    <property type="project" value="TreeGrafter"/>
</dbReference>
<comment type="caution">
    <text evidence="6">The sequence shown here is derived from an EMBL/GenBank/DDBJ whole genome shotgun (WGS) entry which is preliminary data.</text>
</comment>
<evidence type="ECO:0000313" key="6">
    <source>
        <dbReference type="EMBL" id="NMD98572.1"/>
    </source>
</evidence>
<dbReference type="GO" id="GO:0030288">
    <property type="term" value="C:outer membrane-bounded periplasmic space"/>
    <property type="evidence" value="ECO:0007669"/>
    <property type="project" value="TreeGrafter"/>
</dbReference>
<evidence type="ECO:0000313" key="7">
    <source>
        <dbReference type="Proteomes" id="UP000543804"/>
    </source>
</evidence>
<dbReference type="GO" id="GO:0015221">
    <property type="term" value="F:lipopolysaccharide transmembrane transporter activity"/>
    <property type="evidence" value="ECO:0007669"/>
    <property type="project" value="InterPro"/>
</dbReference>
<keyword evidence="5" id="KW-0472">Membrane</keyword>
<dbReference type="EMBL" id="JABAFA010000007">
    <property type="protein sequence ID" value="NMD98572.1"/>
    <property type="molecule type" value="Genomic_DNA"/>
</dbReference>
<dbReference type="InterPro" id="IPR026265">
    <property type="entry name" value="LptC"/>
</dbReference>
<evidence type="ECO:0000256" key="1">
    <source>
        <dbReference type="ARBA" id="ARBA00022475"/>
    </source>
</evidence>
<keyword evidence="2" id="KW-0997">Cell inner membrane</keyword>
<reference evidence="6 7" key="1">
    <citation type="submission" date="2020-04" db="EMBL/GenBank/DDBJ databases">
        <authorList>
            <person name="Hitch T.C.A."/>
            <person name="Wylensek D."/>
            <person name="Clavel T."/>
        </authorList>
    </citation>
    <scope>NUCLEOTIDE SEQUENCE [LARGE SCALE GENOMIC DNA]</scope>
    <source>
        <strain evidence="6 7">PG-130-P53-12</strain>
    </source>
</reference>
<protein>
    <submittedName>
        <fullName evidence="6">LPS export ABC transporter periplasmic protein LptC</fullName>
    </submittedName>
</protein>
<dbReference type="AlphaFoldDB" id="A0A848B7V3"/>
<organism evidence="6 7">
    <name type="scientific">Selenomonas bovis</name>
    <dbReference type="NCBI Taxonomy" id="416586"/>
    <lineage>
        <taxon>Bacteria</taxon>
        <taxon>Bacillati</taxon>
        <taxon>Bacillota</taxon>
        <taxon>Negativicutes</taxon>
        <taxon>Selenomonadales</taxon>
        <taxon>Selenomonadaceae</taxon>
        <taxon>Selenomonas</taxon>
    </lineage>
</organism>
<keyword evidence="1" id="KW-1003">Cell membrane</keyword>
<dbReference type="Pfam" id="PF06835">
    <property type="entry name" value="LptC"/>
    <property type="match status" value="1"/>
</dbReference>
<keyword evidence="7" id="KW-1185">Reference proteome</keyword>
<evidence type="ECO:0000256" key="2">
    <source>
        <dbReference type="ARBA" id="ARBA00022519"/>
    </source>
</evidence>
<sequence length="181" mass="19736">MSRKGKLWAALGVLLFVCVVIWAVRTAPQPPQKAPVEDGPKVMTYDNNTISEEKDGKKIWELTSESMTVDVDTKNVELTGLSGKFYEEDGRVVSVTAAHGTYDNKTKDIQVDGDVTIETTDGAALTCGKLLWTEAEGKLTAAEDAYIKQDDMQARADRIESTNGFSHFKAIGKAHIVKGAK</sequence>
<evidence type="ECO:0000256" key="4">
    <source>
        <dbReference type="ARBA" id="ARBA00022989"/>
    </source>
</evidence>
<dbReference type="Gene3D" id="2.60.450.10">
    <property type="entry name" value="Lipopolysaccharide (LPS) transport protein A like domain"/>
    <property type="match status" value="1"/>
</dbReference>
<dbReference type="InterPro" id="IPR052363">
    <property type="entry name" value="LPS_export_LptC"/>
</dbReference>
<dbReference type="PANTHER" id="PTHR37481">
    <property type="entry name" value="LIPOPOLYSACCHARIDE EXPORT SYSTEM PROTEIN LPTC"/>
    <property type="match status" value="1"/>
</dbReference>
<dbReference type="GO" id="GO:0005886">
    <property type="term" value="C:plasma membrane"/>
    <property type="evidence" value="ECO:0007669"/>
    <property type="project" value="InterPro"/>
</dbReference>
<evidence type="ECO:0000256" key="3">
    <source>
        <dbReference type="ARBA" id="ARBA00022692"/>
    </source>
</evidence>
<dbReference type="PANTHER" id="PTHR37481:SF1">
    <property type="entry name" value="LIPOPOLYSACCHARIDE EXPORT SYSTEM PROTEIN LPTC"/>
    <property type="match status" value="1"/>
</dbReference>
<dbReference type="InterPro" id="IPR010664">
    <property type="entry name" value="LipoPS_assembly_LptC-rel"/>
</dbReference>
<dbReference type="RefSeq" id="WP_019542584.1">
    <property type="nucleotide sequence ID" value="NZ_JABAFA010000007.1"/>
</dbReference>
<gene>
    <name evidence="6" type="primary">lptC</name>
    <name evidence="6" type="ORF">HF878_03610</name>
</gene>
<accession>A0A848B7V3</accession>
<keyword evidence="4" id="KW-1133">Transmembrane helix</keyword>
<evidence type="ECO:0000256" key="5">
    <source>
        <dbReference type="ARBA" id="ARBA00023136"/>
    </source>
</evidence>